<gene>
    <name evidence="3" type="ORF">JF922_17110</name>
</gene>
<dbReference type="PANTHER" id="PTHR12526:SF510">
    <property type="entry name" value="D-INOSITOL 3-PHOSPHATE GLYCOSYLTRANSFERASE"/>
    <property type="match status" value="1"/>
</dbReference>
<evidence type="ECO:0000256" key="1">
    <source>
        <dbReference type="ARBA" id="ARBA00022676"/>
    </source>
</evidence>
<evidence type="ECO:0000313" key="3">
    <source>
        <dbReference type="EMBL" id="MBJ7599783.1"/>
    </source>
</evidence>
<name>A0A934KCA8_9BACT</name>
<keyword evidence="4" id="KW-1185">Reference proteome</keyword>
<protein>
    <submittedName>
        <fullName evidence="3">Glycosyltransferase</fullName>
    </submittedName>
</protein>
<dbReference type="SUPFAM" id="SSF53756">
    <property type="entry name" value="UDP-Glycosyltransferase/glycogen phosphorylase"/>
    <property type="match status" value="1"/>
</dbReference>
<dbReference type="Pfam" id="PF13692">
    <property type="entry name" value="Glyco_trans_1_4"/>
    <property type="match status" value="1"/>
</dbReference>
<proteinExistence type="predicted"/>
<dbReference type="Gene3D" id="3.40.50.2000">
    <property type="entry name" value="Glycogen Phosphorylase B"/>
    <property type="match status" value="2"/>
</dbReference>
<keyword evidence="1" id="KW-0328">Glycosyltransferase</keyword>
<comment type="caution">
    <text evidence="3">The sequence shown here is derived from an EMBL/GenBank/DDBJ whole genome shotgun (WGS) entry which is preliminary data.</text>
</comment>
<dbReference type="PANTHER" id="PTHR12526">
    <property type="entry name" value="GLYCOSYLTRANSFERASE"/>
    <property type="match status" value="1"/>
</dbReference>
<dbReference type="EMBL" id="JAEKNR010000173">
    <property type="protein sequence ID" value="MBJ7599783.1"/>
    <property type="molecule type" value="Genomic_DNA"/>
</dbReference>
<dbReference type="GO" id="GO:0016757">
    <property type="term" value="F:glycosyltransferase activity"/>
    <property type="evidence" value="ECO:0007669"/>
    <property type="project" value="UniProtKB-KW"/>
</dbReference>
<dbReference type="AlphaFoldDB" id="A0A934KCA8"/>
<reference evidence="3" key="1">
    <citation type="submission" date="2020-10" db="EMBL/GenBank/DDBJ databases">
        <title>Ca. Dormibacterota MAGs.</title>
        <authorList>
            <person name="Montgomery K."/>
        </authorList>
    </citation>
    <scope>NUCLEOTIDE SEQUENCE [LARGE SCALE GENOMIC DNA]</scope>
    <source>
        <strain evidence="3">SC8812_S17_10</strain>
    </source>
</reference>
<organism evidence="3 4">
    <name type="scientific">Candidatus Nephthysia bennettiae</name>
    <dbReference type="NCBI Taxonomy" id="3127016"/>
    <lineage>
        <taxon>Bacteria</taxon>
        <taxon>Bacillati</taxon>
        <taxon>Candidatus Dormiibacterota</taxon>
        <taxon>Candidatus Dormibacteria</taxon>
        <taxon>Candidatus Dormibacterales</taxon>
        <taxon>Candidatus Dormibacteraceae</taxon>
        <taxon>Candidatus Nephthysia</taxon>
    </lineage>
</organism>
<accession>A0A934KCA8</accession>
<sequence>MSTRVLILCNESRGRVDAIRDASGQLARALAAEGAVAIVCMRPDGGRWPEWPRRRRWLRRRRAGSQPWDVILLQYNPFLYGRYGFAPWLVWRLALLHLRRHRPRIALMVHEPYVPMRGWRWTLMGLWQRFQLALLRMSSDVVFASIEAWTQRLDRKSPSRPTAHLPVGSNLPDRRCQREEARRLLGAGDADLVVATLSSGHPSHDLALIAAALRALAERGRECVFLVLGDGARLPLGLPRGVRVERPGGLPSEELAARLAAADIFMAPLIDGISTRRTTAMAALQHGLAVVATDGPLTDRLFHGFPNAVGLVPAGHPARFAAEVVRLADQPGERASLARAGERLYHSELDWPVAARRLLGSCRGKR</sequence>
<evidence type="ECO:0000313" key="4">
    <source>
        <dbReference type="Proteomes" id="UP000612893"/>
    </source>
</evidence>
<dbReference type="Proteomes" id="UP000612893">
    <property type="component" value="Unassembled WGS sequence"/>
</dbReference>
<evidence type="ECO:0000256" key="2">
    <source>
        <dbReference type="ARBA" id="ARBA00022679"/>
    </source>
</evidence>
<keyword evidence="2" id="KW-0808">Transferase</keyword>
<dbReference type="RefSeq" id="WP_338203397.1">
    <property type="nucleotide sequence ID" value="NZ_JAEKNR010000173.1"/>
</dbReference>